<sequence>MLSYSHDDPHRWDQYCCLSEFSWNQEGAGVKEFDDRFVAFLFGRRAARYEKIRDVYRRLLDTFGALTEPIHASFRYGARPPARVGQVVSAFADRCPLTPAQWRAFIAAGEKADRELQRLIAGLPEGDYRAAVADRAGQDLRRLLTTVRLAYHAMDFNRHYGYLRQGRAERRTCLAEMARQAGRLEEALAGHRALMDEIAGRRAAYHAPFVLEPMRHENETFGRYLARYRELLARLEESGQDILPTIDFYHDDFFGTDRDYRPF</sequence>
<organism evidence="1 2">
    <name type="scientific">candidate division TA06 bacterium ADurb.Bin417</name>
    <dbReference type="NCBI Taxonomy" id="1852828"/>
    <lineage>
        <taxon>Bacteria</taxon>
        <taxon>Bacteria division TA06</taxon>
    </lineage>
</organism>
<dbReference type="Proteomes" id="UP000485484">
    <property type="component" value="Unassembled WGS sequence"/>
</dbReference>
<gene>
    <name evidence="1" type="ORF">BWY73_01303</name>
</gene>
<evidence type="ECO:0000313" key="2">
    <source>
        <dbReference type="Proteomes" id="UP000485484"/>
    </source>
</evidence>
<accession>A0A1V5MB88</accession>
<name>A0A1V5MB88_UNCT6</name>
<comment type="caution">
    <text evidence="1">The sequence shown here is derived from an EMBL/GenBank/DDBJ whole genome shotgun (WGS) entry which is preliminary data.</text>
</comment>
<reference evidence="1 2" key="1">
    <citation type="submission" date="2017-02" db="EMBL/GenBank/DDBJ databases">
        <title>Delving into the versatile metabolic prowess of the omnipresent phylum Bacteroidetes.</title>
        <authorList>
            <person name="Nobu M.K."/>
            <person name="Mei R."/>
            <person name="Narihiro T."/>
            <person name="Kuroda K."/>
            <person name="Liu W.-T."/>
        </authorList>
    </citation>
    <scope>NUCLEOTIDE SEQUENCE [LARGE SCALE GENOMIC DNA]</scope>
    <source>
        <strain evidence="1">ADurb.Bin417</strain>
    </source>
</reference>
<proteinExistence type="predicted"/>
<dbReference type="AlphaFoldDB" id="A0A1V5MB88"/>
<evidence type="ECO:0000313" key="1">
    <source>
        <dbReference type="EMBL" id="OPZ90504.1"/>
    </source>
</evidence>
<protein>
    <submittedName>
        <fullName evidence="1">Uncharacterized protein</fullName>
    </submittedName>
</protein>
<dbReference type="EMBL" id="MWAK01000254">
    <property type="protein sequence ID" value="OPZ90504.1"/>
    <property type="molecule type" value="Genomic_DNA"/>
</dbReference>